<accession>A0A1Y2S968</accession>
<organism evidence="1 2">
    <name type="scientific">Xenorhabdus beddingii</name>
    <dbReference type="NCBI Taxonomy" id="40578"/>
    <lineage>
        <taxon>Bacteria</taxon>
        <taxon>Pseudomonadati</taxon>
        <taxon>Pseudomonadota</taxon>
        <taxon>Gammaproteobacteria</taxon>
        <taxon>Enterobacterales</taxon>
        <taxon>Morganellaceae</taxon>
        <taxon>Xenorhabdus</taxon>
    </lineage>
</organism>
<dbReference type="AlphaFoldDB" id="A0A1Y2S968"/>
<evidence type="ECO:0000313" key="2">
    <source>
        <dbReference type="Proteomes" id="UP000194204"/>
    </source>
</evidence>
<keyword evidence="2" id="KW-1185">Reference proteome</keyword>
<protein>
    <submittedName>
        <fullName evidence="1">Uncharacterized protein</fullName>
    </submittedName>
</protein>
<sequence>MRVRVIGNSPGITITGQTCRKSPVAMSTGSPSPLVLLLLLPSLSADLLATLSCSAFLGLAGGASTASADFPSIRAPFVFPAACVSALTALLTSCLMAPLGAVLPRLKKAPMPLNILNVSPAKETDIAVSTAPPPPSCIGLSKLFRFASRLNASVFLATAVPVSDKPSAALFSPKASSSAARACAANALAFPCNLVTASAASTAMLLTRFAAPIAKSVARN</sequence>
<comment type="caution">
    <text evidence="1">The sequence shown here is derived from an EMBL/GenBank/DDBJ whole genome shotgun (WGS) entry which is preliminary data.</text>
</comment>
<reference evidence="1 2" key="1">
    <citation type="submission" date="2017-01" db="EMBL/GenBank/DDBJ databases">
        <title>Deconstructing symbiosis and pathogenesis requirements using a combined genomic-metabolomic approach.</title>
        <authorList>
            <person name="Tobias N.J."/>
            <person name="Wolff H."/>
            <person name="Djahanschiri B."/>
            <person name="Ebersberger I."/>
            <person name="Bode H.B."/>
        </authorList>
    </citation>
    <scope>NUCLEOTIDE SEQUENCE [LARGE SCALE GENOMIC DNA]</scope>
    <source>
        <strain evidence="1 2">DSM 4764</strain>
    </source>
</reference>
<evidence type="ECO:0000313" key="1">
    <source>
        <dbReference type="EMBL" id="OTA14693.1"/>
    </source>
</evidence>
<dbReference type="Proteomes" id="UP000194204">
    <property type="component" value="Unassembled WGS sequence"/>
</dbReference>
<gene>
    <name evidence="1" type="ORF">Xbed_03658</name>
</gene>
<proteinExistence type="predicted"/>
<dbReference type="EMBL" id="MUBK01000072">
    <property type="protein sequence ID" value="OTA14693.1"/>
    <property type="molecule type" value="Genomic_DNA"/>
</dbReference>
<name>A0A1Y2S968_9GAMM</name>